<reference evidence="2" key="1">
    <citation type="journal article" date="2014" name="Front. Microbiol.">
        <title>High frequency of phylogenetically diverse reductive dehalogenase-homologous genes in deep subseafloor sedimentary metagenomes.</title>
        <authorList>
            <person name="Kawai M."/>
            <person name="Futagami T."/>
            <person name="Toyoda A."/>
            <person name="Takaki Y."/>
            <person name="Nishi S."/>
            <person name="Hori S."/>
            <person name="Arai W."/>
            <person name="Tsubouchi T."/>
            <person name="Morono Y."/>
            <person name="Uchiyama I."/>
            <person name="Ito T."/>
            <person name="Fujiyama A."/>
            <person name="Inagaki F."/>
            <person name="Takami H."/>
        </authorList>
    </citation>
    <scope>NUCLEOTIDE SEQUENCE</scope>
    <source>
        <strain evidence="2">Expedition CK06-06</strain>
    </source>
</reference>
<comment type="caution">
    <text evidence="2">The sequence shown here is derived from an EMBL/GenBank/DDBJ whole genome shotgun (WGS) entry which is preliminary data.</text>
</comment>
<organism evidence="2">
    <name type="scientific">marine sediment metagenome</name>
    <dbReference type="NCBI Taxonomy" id="412755"/>
    <lineage>
        <taxon>unclassified sequences</taxon>
        <taxon>metagenomes</taxon>
        <taxon>ecological metagenomes</taxon>
    </lineage>
</organism>
<dbReference type="EMBL" id="BARS01031989">
    <property type="protein sequence ID" value="GAG24399.1"/>
    <property type="molecule type" value="Genomic_DNA"/>
</dbReference>
<feature type="non-terminal residue" evidence="2">
    <location>
        <position position="125"/>
    </location>
</feature>
<protein>
    <submittedName>
        <fullName evidence="2">Uncharacterized protein</fullName>
    </submittedName>
</protein>
<feature type="compositionally biased region" description="Low complexity" evidence="1">
    <location>
        <begin position="74"/>
        <end position="115"/>
    </location>
</feature>
<dbReference type="AlphaFoldDB" id="X0W0U2"/>
<feature type="region of interest" description="Disordered" evidence="1">
    <location>
        <begin position="74"/>
        <end position="125"/>
    </location>
</feature>
<evidence type="ECO:0000313" key="2">
    <source>
        <dbReference type="EMBL" id="GAG24399.1"/>
    </source>
</evidence>
<evidence type="ECO:0000256" key="1">
    <source>
        <dbReference type="SAM" id="MobiDB-lite"/>
    </source>
</evidence>
<accession>X0W0U2</accession>
<name>X0W0U2_9ZZZZ</name>
<proteinExistence type="predicted"/>
<gene>
    <name evidence="2" type="ORF">S01H1_49708</name>
</gene>
<sequence length="125" mass="13011">MEYPWVYLRDGQVLEPDEQVVEIIAVGDIMLGRGVSGVEGVFSQVAPWLCAADLTMGNFEGAIPVESIVVLDHGSSMSGESGSSMSGESGSSTCEEIGSGMSEEIGTSTSEEIGSCLSEEGRIQA</sequence>